<name>A0A1I7FMM9_9FLAO</name>
<dbReference type="AlphaFoldDB" id="A0A1I7FMM9"/>
<evidence type="ECO:0008006" key="3">
    <source>
        <dbReference type="Google" id="ProtNLM"/>
    </source>
</evidence>
<dbReference type="Proteomes" id="UP000199138">
    <property type="component" value="Unassembled WGS sequence"/>
</dbReference>
<dbReference type="RefSeq" id="WP_093023540.1">
    <property type="nucleotide sequence ID" value="NZ_FPBK01000002.1"/>
</dbReference>
<reference evidence="1 2" key="1">
    <citation type="submission" date="2016-10" db="EMBL/GenBank/DDBJ databases">
        <authorList>
            <person name="de Groot N.N."/>
        </authorList>
    </citation>
    <scope>NUCLEOTIDE SEQUENCE [LARGE SCALE GENOMIC DNA]</scope>
    <source>
        <strain evidence="1 2">CGMCC 1.12333</strain>
    </source>
</reference>
<accession>A0A1I7FMM9</accession>
<dbReference type="EMBL" id="FPBK01000002">
    <property type="protein sequence ID" value="SFU37433.1"/>
    <property type="molecule type" value="Genomic_DNA"/>
</dbReference>
<dbReference type="STRING" id="1224947.SAMN05216480_10234"/>
<sequence>MKRKVRISYAYMKDSQLNVFAGEVITKLTGNTNFTFDAGVLEALTAASVAYRESLEAATGGGMAYTAEKNIARATLLVALRKVAQIVNYQADGDEAKLLNCGFILIRIPTEVVLPAPINFSVVAGPEGADLILRMKANKDAKSYLFFVGPSETPVVTAKLQQHSSSSCTLHITGLEPGVKYACRAAYLGSSKSKLKYSSIQFACTTPVP</sequence>
<proteinExistence type="predicted"/>
<evidence type="ECO:0000313" key="1">
    <source>
        <dbReference type="EMBL" id="SFU37433.1"/>
    </source>
</evidence>
<protein>
    <recommendedName>
        <fullName evidence="3">Fibronectin type-III domain-containing protein</fullName>
    </recommendedName>
</protein>
<dbReference type="OrthoDB" id="656121at2"/>
<gene>
    <name evidence="1" type="ORF">SAMN05216480_10234</name>
</gene>
<keyword evidence="2" id="KW-1185">Reference proteome</keyword>
<organism evidence="1 2">
    <name type="scientific">Pustulibacterium marinum</name>
    <dbReference type="NCBI Taxonomy" id="1224947"/>
    <lineage>
        <taxon>Bacteria</taxon>
        <taxon>Pseudomonadati</taxon>
        <taxon>Bacteroidota</taxon>
        <taxon>Flavobacteriia</taxon>
        <taxon>Flavobacteriales</taxon>
        <taxon>Flavobacteriaceae</taxon>
        <taxon>Pustulibacterium</taxon>
    </lineage>
</organism>
<evidence type="ECO:0000313" key="2">
    <source>
        <dbReference type="Proteomes" id="UP000199138"/>
    </source>
</evidence>